<dbReference type="EMBL" id="JBHSBI010000013">
    <property type="protein sequence ID" value="MFC4010529.1"/>
    <property type="molecule type" value="Genomic_DNA"/>
</dbReference>
<evidence type="ECO:0000313" key="1">
    <source>
        <dbReference type="EMBL" id="MFC4010529.1"/>
    </source>
</evidence>
<protein>
    <submittedName>
        <fullName evidence="1">Uncharacterized protein</fullName>
    </submittedName>
</protein>
<dbReference type="RefSeq" id="WP_379530539.1">
    <property type="nucleotide sequence ID" value="NZ_JBHSBI010000013.1"/>
</dbReference>
<keyword evidence="2" id="KW-1185">Reference proteome</keyword>
<organism evidence="1 2">
    <name type="scientific">Nonomuraea purpurea</name>
    <dbReference type="NCBI Taxonomy" id="1849276"/>
    <lineage>
        <taxon>Bacteria</taxon>
        <taxon>Bacillati</taxon>
        <taxon>Actinomycetota</taxon>
        <taxon>Actinomycetes</taxon>
        <taxon>Streptosporangiales</taxon>
        <taxon>Streptosporangiaceae</taxon>
        <taxon>Nonomuraea</taxon>
    </lineage>
</organism>
<reference evidence="2" key="1">
    <citation type="journal article" date="2019" name="Int. J. Syst. Evol. Microbiol.">
        <title>The Global Catalogue of Microorganisms (GCM) 10K type strain sequencing project: providing services to taxonomists for standard genome sequencing and annotation.</title>
        <authorList>
            <consortium name="The Broad Institute Genomics Platform"/>
            <consortium name="The Broad Institute Genome Sequencing Center for Infectious Disease"/>
            <person name="Wu L."/>
            <person name="Ma J."/>
        </authorList>
    </citation>
    <scope>NUCLEOTIDE SEQUENCE [LARGE SCALE GENOMIC DNA]</scope>
    <source>
        <strain evidence="2">TBRC 1276</strain>
    </source>
</reference>
<comment type="caution">
    <text evidence="1">The sequence shown here is derived from an EMBL/GenBank/DDBJ whole genome shotgun (WGS) entry which is preliminary data.</text>
</comment>
<sequence>MNLVTDLETGRWWATKLEEEVGHWWMVMWEAGGQHLTAYFRGHWDEGGVYRMGRTPHELWPLMRETQHEGRRRAILSRAPMIPPLLVEQLPDALWRAAG</sequence>
<evidence type="ECO:0000313" key="2">
    <source>
        <dbReference type="Proteomes" id="UP001595851"/>
    </source>
</evidence>
<proteinExistence type="predicted"/>
<accession>A0ABV8GEH8</accession>
<name>A0ABV8GEH8_9ACTN</name>
<gene>
    <name evidence="1" type="ORF">ACFOY2_25100</name>
</gene>
<dbReference type="Proteomes" id="UP001595851">
    <property type="component" value="Unassembled WGS sequence"/>
</dbReference>